<sequence length="125" mass="14371">MTVALLQMQFQRLLHCNVVVYARHSSADEQDVLRDVGFIEAALVEHPIDETLSLREFEEVLEDQFNISMEICNNDWKPFTNKSLRLFQLPAMLKNTSQNNNNPLDLGFDFLARLLPPNSAQPNII</sequence>
<name>A0A291QT69_9BACT</name>
<protein>
    <submittedName>
        <fullName evidence="1">Uncharacterized protein</fullName>
    </submittedName>
</protein>
<gene>
    <name evidence="1" type="ORF">COR50_07660</name>
</gene>
<proteinExistence type="predicted"/>
<dbReference type="AlphaFoldDB" id="A0A291QT69"/>
<dbReference type="Proteomes" id="UP000220133">
    <property type="component" value="Chromosome"/>
</dbReference>
<evidence type="ECO:0000313" key="1">
    <source>
        <dbReference type="EMBL" id="ATL47072.1"/>
    </source>
</evidence>
<organism evidence="1 2">
    <name type="scientific">Chitinophaga caeni</name>
    <dbReference type="NCBI Taxonomy" id="2029983"/>
    <lineage>
        <taxon>Bacteria</taxon>
        <taxon>Pseudomonadati</taxon>
        <taxon>Bacteroidota</taxon>
        <taxon>Chitinophagia</taxon>
        <taxon>Chitinophagales</taxon>
        <taxon>Chitinophagaceae</taxon>
        <taxon>Chitinophaga</taxon>
    </lineage>
</organism>
<accession>A0A291QT69</accession>
<dbReference type="EMBL" id="CP023777">
    <property type="protein sequence ID" value="ATL47072.1"/>
    <property type="molecule type" value="Genomic_DNA"/>
</dbReference>
<evidence type="ECO:0000313" key="2">
    <source>
        <dbReference type="Proteomes" id="UP000220133"/>
    </source>
</evidence>
<keyword evidence="2" id="KW-1185">Reference proteome</keyword>
<reference evidence="1 2" key="1">
    <citation type="submission" date="2017-10" db="EMBL/GenBank/DDBJ databases">
        <title>Paenichitinophaga pekingensis gen. nov., sp. nov., isolated from activated sludge.</title>
        <authorList>
            <person name="Jin D."/>
            <person name="Kong X."/>
            <person name="Deng Y."/>
            <person name="Bai Z."/>
        </authorList>
    </citation>
    <scope>NUCLEOTIDE SEQUENCE [LARGE SCALE GENOMIC DNA]</scope>
    <source>
        <strain evidence="1 2">13</strain>
    </source>
</reference>
<dbReference type="KEGG" id="cbae:COR50_07660"/>